<evidence type="ECO:0000256" key="2">
    <source>
        <dbReference type="ARBA" id="ARBA00022801"/>
    </source>
</evidence>
<name>A0AAF0Y974_9TREE</name>
<evidence type="ECO:0000259" key="4">
    <source>
        <dbReference type="Pfam" id="PF00135"/>
    </source>
</evidence>
<dbReference type="SUPFAM" id="SSF53474">
    <property type="entry name" value="alpha/beta-Hydrolases"/>
    <property type="match status" value="1"/>
</dbReference>
<proteinExistence type="inferred from homology"/>
<dbReference type="EMBL" id="CP086716">
    <property type="protein sequence ID" value="WOO80056.1"/>
    <property type="molecule type" value="Genomic_DNA"/>
</dbReference>
<comment type="similarity">
    <text evidence="1 3">Belongs to the type-B carboxylesterase/lipase family.</text>
</comment>
<dbReference type="PANTHER" id="PTHR11559">
    <property type="entry name" value="CARBOXYLESTERASE"/>
    <property type="match status" value="1"/>
</dbReference>
<dbReference type="Proteomes" id="UP000827549">
    <property type="component" value="Chromosome 3"/>
</dbReference>
<feature type="signal peptide" evidence="3">
    <location>
        <begin position="1"/>
        <end position="17"/>
    </location>
</feature>
<dbReference type="InterPro" id="IPR002018">
    <property type="entry name" value="CarbesteraseB"/>
</dbReference>
<evidence type="ECO:0000256" key="1">
    <source>
        <dbReference type="ARBA" id="ARBA00005964"/>
    </source>
</evidence>
<accession>A0AAF0Y974</accession>
<keyword evidence="3" id="KW-0732">Signal</keyword>
<reference evidence="5" key="1">
    <citation type="submission" date="2023-10" db="EMBL/GenBank/DDBJ databases">
        <authorList>
            <person name="Noh H."/>
        </authorList>
    </citation>
    <scope>NUCLEOTIDE SEQUENCE</scope>
    <source>
        <strain evidence="5">DUCC4014</strain>
    </source>
</reference>
<dbReference type="RefSeq" id="XP_062626088.1">
    <property type="nucleotide sequence ID" value="XM_062770104.1"/>
</dbReference>
<feature type="domain" description="Carboxylesterase type B" evidence="4">
    <location>
        <begin position="51"/>
        <end position="355"/>
    </location>
</feature>
<dbReference type="Gene3D" id="3.40.50.1820">
    <property type="entry name" value="alpha/beta hydrolase"/>
    <property type="match status" value="1"/>
</dbReference>
<dbReference type="GeneID" id="87806811"/>
<dbReference type="EC" id="3.1.1.-" evidence="3"/>
<dbReference type="GO" id="GO:0016787">
    <property type="term" value="F:hydrolase activity"/>
    <property type="evidence" value="ECO:0007669"/>
    <property type="project" value="UniProtKB-KW"/>
</dbReference>
<protein>
    <recommendedName>
        <fullName evidence="3">Carboxylic ester hydrolase</fullName>
        <ecNumber evidence="3">3.1.1.-</ecNumber>
    </recommendedName>
</protein>
<gene>
    <name evidence="5" type="primary">ARB_02369_1</name>
    <name evidence="5" type="ORF">LOC62_03G003569</name>
</gene>
<feature type="chain" id="PRO_5041781549" description="Carboxylic ester hydrolase" evidence="3">
    <location>
        <begin position="18"/>
        <end position="574"/>
    </location>
</feature>
<dbReference type="InterPro" id="IPR029058">
    <property type="entry name" value="AB_hydrolase_fold"/>
</dbReference>
<dbReference type="InterPro" id="IPR050309">
    <property type="entry name" value="Type-B_Carboxylest/Lipase"/>
</dbReference>
<keyword evidence="2 3" id="KW-0378">Hydrolase</keyword>
<feature type="domain" description="Carboxylesterase type B" evidence="4">
    <location>
        <begin position="413"/>
        <end position="529"/>
    </location>
</feature>
<dbReference type="Pfam" id="PF00135">
    <property type="entry name" value="COesterase"/>
    <property type="match status" value="2"/>
</dbReference>
<evidence type="ECO:0000256" key="3">
    <source>
        <dbReference type="RuleBase" id="RU361235"/>
    </source>
</evidence>
<keyword evidence="6" id="KW-1185">Reference proteome</keyword>
<evidence type="ECO:0000313" key="5">
    <source>
        <dbReference type="EMBL" id="WOO80056.1"/>
    </source>
</evidence>
<evidence type="ECO:0000313" key="6">
    <source>
        <dbReference type="Proteomes" id="UP000827549"/>
    </source>
</evidence>
<organism evidence="5 6">
    <name type="scientific">Vanrija pseudolonga</name>
    <dbReference type="NCBI Taxonomy" id="143232"/>
    <lineage>
        <taxon>Eukaryota</taxon>
        <taxon>Fungi</taxon>
        <taxon>Dikarya</taxon>
        <taxon>Basidiomycota</taxon>
        <taxon>Agaricomycotina</taxon>
        <taxon>Tremellomycetes</taxon>
        <taxon>Trichosporonales</taxon>
        <taxon>Trichosporonaceae</taxon>
        <taxon>Vanrija</taxon>
    </lineage>
</organism>
<sequence length="574" mass="61210">MKASLWLLLATLATAAAQAPAYPADWATAPKTPASTFINIKTSTQCRRVTVNGFKQGGIEKFQGIPFAKPLLGPNRFKRPEMAEYGASIDATKTPKSCMQASAADVDEDCLTLTVIAPAGSAGSKARLPVMVWIYGGGFIEGSQVYYNNAGLVPYSAVSDQPVILVTINYRVGIWGFGYGKEIAAAGAGNLGLRDQILALQWVQKHIRKFGGCKKKVTVFGQSAGAISIANLLLNPQQKLFRAAIMQSGSASTAPIGPTGTTFQASYDALVAAAGCNGTAASLECLGKLDQNALLKAQNAMKSQFQYSLGFTFAPSIDGDLIPSSPAELLRAGKVSKVPFITGATKDEGTAFIPQSSLLSTPGAAQIALGLLYPAPPAATIADGIFQRWPADPTQGAPFGTGTETFGLPAAFKQLAAAITDIAFNSRRRWFIRNSNIAGNAKTWTYLFNATGPCEEPQLGSTHSDDLQYTFGEAWAKGASEGYTPDQITLSTQLMDYWINFAYHADPNGDCLPEWPEHSFPANKNSLSIIPGALSVIQDDFREDKIDWMNDSAVAKGLWMRDESVTAELRRLSA</sequence>
<dbReference type="AlphaFoldDB" id="A0AAF0Y974"/>
<dbReference type="PROSITE" id="PS00122">
    <property type="entry name" value="CARBOXYLESTERASE_B_1"/>
    <property type="match status" value="1"/>
</dbReference>
<dbReference type="InterPro" id="IPR019826">
    <property type="entry name" value="Carboxylesterase_B_AS"/>
</dbReference>